<protein>
    <submittedName>
        <fullName evidence="1">Uncharacterized protein</fullName>
    </submittedName>
</protein>
<evidence type="ECO:0000313" key="1">
    <source>
        <dbReference type="EMBL" id="SIT48155.1"/>
    </source>
</evidence>
<reference evidence="1" key="1">
    <citation type="submission" date="2016-12" db="EMBL/GenBank/DDBJ databases">
        <authorList>
            <person name="Moulin L."/>
        </authorList>
    </citation>
    <scope>NUCLEOTIDE SEQUENCE [LARGE SCALE GENOMIC DNA]</scope>
    <source>
        <strain evidence="1">STM 7183</strain>
    </source>
</reference>
<evidence type="ECO:0000313" key="2">
    <source>
        <dbReference type="Proteomes" id="UP000195569"/>
    </source>
</evidence>
<proteinExistence type="predicted"/>
<accession>A0A1N7SL60</accession>
<gene>
    <name evidence="1" type="ORF">BN2476_630029</name>
</gene>
<organism evidence="1 2">
    <name type="scientific">Paraburkholderia piptadeniae</name>
    <dbReference type="NCBI Taxonomy" id="1701573"/>
    <lineage>
        <taxon>Bacteria</taxon>
        <taxon>Pseudomonadati</taxon>
        <taxon>Pseudomonadota</taxon>
        <taxon>Betaproteobacteria</taxon>
        <taxon>Burkholderiales</taxon>
        <taxon>Burkholderiaceae</taxon>
        <taxon>Paraburkholderia</taxon>
    </lineage>
</organism>
<dbReference type="EMBL" id="CYGY02000063">
    <property type="protein sequence ID" value="SIT48155.1"/>
    <property type="molecule type" value="Genomic_DNA"/>
</dbReference>
<keyword evidence="2" id="KW-1185">Reference proteome</keyword>
<name>A0A1N7SL60_9BURK</name>
<dbReference type="AlphaFoldDB" id="A0A1N7SL60"/>
<comment type="caution">
    <text evidence="1">The sequence shown here is derived from an EMBL/GenBank/DDBJ whole genome shotgun (WGS) entry which is preliminary data.</text>
</comment>
<dbReference type="Proteomes" id="UP000195569">
    <property type="component" value="Unassembled WGS sequence"/>
</dbReference>
<sequence length="70" mass="7426">MTAGGALFHLTFGTRVGRGRPRFGIECRIGHTTAALAGRYGSRQVRRMAERAPLRAAQCGAAAARDGARL</sequence>